<feature type="domain" description="PAS" evidence="10">
    <location>
        <begin position="135"/>
        <end position="193"/>
    </location>
</feature>
<dbReference type="EMBL" id="CP136862">
    <property type="protein sequence ID" value="WOJ88510.1"/>
    <property type="molecule type" value="Genomic_DNA"/>
</dbReference>
<dbReference type="InterPro" id="IPR004358">
    <property type="entry name" value="Sig_transdc_His_kin-like_C"/>
</dbReference>
<dbReference type="EC" id="2.7.13.3" evidence="2"/>
<feature type="domain" description="Histidine kinase" evidence="9">
    <location>
        <begin position="273"/>
        <end position="483"/>
    </location>
</feature>
<dbReference type="PROSITE" id="PS50112">
    <property type="entry name" value="PAS"/>
    <property type="match status" value="1"/>
</dbReference>
<organism evidence="11 12">
    <name type="scientific">Methylocapsa polymorpha</name>
    <dbReference type="NCBI Taxonomy" id="3080828"/>
    <lineage>
        <taxon>Bacteria</taxon>
        <taxon>Pseudomonadati</taxon>
        <taxon>Pseudomonadota</taxon>
        <taxon>Alphaproteobacteria</taxon>
        <taxon>Hyphomicrobiales</taxon>
        <taxon>Beijerinckiaceae</taxon>
        <taxon>Methylocapsa</taxon>
    </lineage>
</organism>
<dbReference type="RefSeq" id="WP_407337948.1">
    <property type="nucleotide sequence ID" value="NZ_CP136862.1"/>
</dbReference>
<dbReference type="PANTHER" id="PTHR43065:SF10">
    <property type="entry name" value="PEROXIDE STRESS-ACTIVATED HISTIDINE KINASE MAK3"/>
    <property type="match status" value="1"/>
</dbReference>
<dbReference type="Pfam" id="PF02518">
    <property type="entry name" value="HATPase_c"/>
    <property type="match status" value="1"/>
</dbReference>
<dbReference type="Gene3D" id="1.10.287.130">
    <property type="match status" value="1"/>
</dbReference>
<gene>
    <name evidence="11" type="ORF">RZS28_11820</name>
</gene>
<dbReference type="InterPro" id="IPR036097">
    <property type="entry name" value="HisK_dim/P_sf"/>
</dbReference>
<sequence length="495" mass="53854">MLLATLDHESFFHAVMATIPSSILILDERLAVLTVNHNFLEKSRGSLSSTLGRRLHEIFPAAFQDTALDQQIREVIVTERTLHRQRMTYRAPGVPLRIYSYSICPLQLRGGSRGAILVMDDVTDLLRLGEEVRRTQLHLASIVESAGDLIISTDPTGAIMTWNTAAEKATGYTHVEMRGTRLAHHIEEPQNLEVEACFRGIAEIDDQHSVEWPMRCRNGDSIPVSWRLSRMTGHIGEVTGVVVVGRNLVEQRAMEAQMHQGEKLAALGMVIGGIAHEIRNPLGVSSAAAQLMKHRITSPALLEECIGKVIGGIDRASLVVESLLRFARPGPITETTKVNVVDMLKNALMFASGEAAAGTTVDWRLPSLDDPLYAEGVQNLLELVIINLILNAFQAMPNGGRLTIGVWRDNAEVVIEIGDTGPGIPVAHVSKIFDPFFTTQSDSRRSGLGLSVSHSIVRQHGGSVDVRTSGCGTSFVVRIPIAREAGGGVVTEEAC</sequence>
<dbReference type="Pfam" id="PF08448">
    <property type="entry name" value="PAS_4"/>
    <property type="match status" value="1"/>
</dbReference>
<dbReference type="Pfam" id="PF00989">
    <property type="entry name" value="PAS"/>
    <property type="match status" value="1"/>
</dbReference>
<proteinExistence type="predicted"/>
<dbReference type="CDD" id="cd00082">
    <property type="entry name" value="HisKA"/>
    <property type="match status" value="1"/>
</dbReference>
<evidence type="ECO:0000313" key="12">
    <source>
        <dbReference type="Proteomes" id="UP001626536"/>
    </source>
</evidence>
<dbReference type="SUPFAM" id="SSF55785">
    <property type="entry name" value="PYP-like sensor domain (PAS domain)"/>
    <property type="match status" value="2"/>
</dbReference>
<keyword evidence="4" id="KW-0808">Transferase</keyword>
<comment type="catalytic activity">
    <reaction evidence="1">
        <text>ATP + protein L-histidine = ADP + protein N-phospho-L-histidine.</text>
        <dbReference type="EC" id="2.7.13.3"/>
    </reaction>
</comment>
<dbReference type="Gene3D" id="3.30.565.10">
    <property type="entry name" value="Histidine kinase-like ATPase, C-terminal domain"/>
    <property type="match status" value="1"/>
</dbReference>
<evidence type="ECO:0000313" key="11">
    <source>
        <dbReference type="EMBL" id="WOJ88510.1"/>
    </source>
</evidence>
<dbReference type="PANTHER" id="PTHR43065">
    <property type="entry name" value="SENSOR HISTIDINE KINASE"/>
    <property type="match status" value="1"/>
</dbReference>
<evidence type="ECO:0000256" key="2">
    <source>
        <dbReference type="ARBA" id="ARBA00012438"/>
    </source>
</evidence>
<keyword evidence="6" id="KW-0418">Kinase</keyword>
<dbReference type="SUPFAM" id="SSF47384">
    <property type="entry name" value="Homodimeric domain of signal transducing histidine kinase"/>
    <property type="match status" value="1"/>
</dbReference>
<dbReference type="PRINTS" id="PR00344">
    <property type="entry name" value="BCTRLSENSOR"/>
</dbReference>
<name>A0ABZ0HNI4_9HYPH</name>
<dbReference type="InterPro" id="IPR036890">
    <property type="entry name" value="HATPase_C_sf"/>
</dbReference>
<dbReference type="SMART" id="SM00091">
    <property type="entry name" value="PAS"/>
    <property type="match status" value="2"/>
</dbReference>
<evidence type="ECO:0000259" key="9">
    <source>
        <dbReference type="PROSITE" id="PS50109"/>
    </source>
</evidence>
<dbReference type="SMART" id="SM00388">
    <property type="entry name" value="HisKA"/>
    <property type="match status" value="1"/>
</dbReference>
<dbReference type="SMART" id="SM00387">
    <property type="entry name" value="HATPase_c"/>
    <property type="match status" value="1"/>
</dbReference>
<evidence type="ECO:0000256" key="3">
    <source>
        <dbReference type="ARBA" id="ARBA00022553"/>
    </source>
</evidence>
<evidence type="ECO:0000256" key="5">
    <source>
        <dbReference type="ARBA" id="ARBA00022741"/>
    </source>
</evidence>
<dbReference type="CDD" id="cd00130">
    <property type="entry name" value="PAS"/>
    <property type="match status" value="1"/>
</dbReference>
<dbReference type="Gene3D" id="3.30.450.20">
    <property type="entry name" value="PAS domain"/>
    <property type="match status" value="2"/>
</dbReference>
<evidence type="ECO:0000256" key="8">
    <source>
        <dbReference type="ARBA" id="ARBA00023012"/>
    </source>
</evidence>
<dbReference type="InterPro" id="IPR035965">
    <property type="entry name" value="PAS-like_dom_sf"/>
</dbReference>
<keyword evidence="12" id="KW-1185">Reference proteome</keyword>
<dbReference type="InterPro" id="IPR000014">
    <property type="entry name" value="PAS"/>
</dbReference>
<keyword evidence="8" id="KW-0902">Two-component regulatory system</keyword>
<dbReference type="InterPro" id="IPR003661">
    <property type="entry name" value="HisK_dim/P_dom"/>
</dbReference>
<reference evidence="11 12" key="1">
    <citation type="submission" date="2023-10" db="EMBL/GenBank/DDBJ databases">
        <title>Novel methanotroph of the genus Methylocapsa from a subarctic wetland.</title>
        <authorList>
            <person name="Belova S.E."/>
            <person name="Oshkin I.Y."/>
            <person name="Miroshnikov K."/>
            <person name="Dedysh S.N."/>
        </authorList>
    </citation>
    <scope>NUCLEOTIDE SEQUENCE [LARGE SCALE GENOMIC DNA]</scope>
    <source>
        <strain evidence="11 12">RX1</strain>
    </source>
</reference>
<dbReference type="PROSITE" id="PS50109">
    <property type="entry name" value="HIS_KIN"/>
    <property type="match status" value="1"/>
</dbReference>
<dbReference type="InterPro" id="IPR005467">
    <property type="entry name" value="His_kinase_dom"/>
</dbReference>
<evidence type="ECO:0000256" key="4">
    <source>
        <dbReference type="ARBA" id="ARBA00022679"/>
    </source>
</evidence>
<dbReference type="SUPFAM" id="SSF55874">
    <property type="entry name" value="ATPase domain of HSP90 chaperone/DNA topoisomerase II/histidine kinase"/>
    <property type="match status" value="1"/>
</dbReference>
<dbReference type="InterPro" id="IPR003594">
    <property type="entry name" value="HATPase_dom"/>
</dbReference>
<evidence type="ECO:0000256" key="7">
    <source>
        <dbReference type="ARBA" id="ARBA00022840"/>
    </source>
</evidence>
<evidence type="ECO:0000256" key="1">
    <source>
        <dbReference type="ARBA" id="ARBA00000085"/>
    </source>
</evidence>
<dbReference type="NCBIfam" id="TIGR00229">
    <property type="entry name" value="sensory_box"/>
    <property type="match status" value="1"/>
</dbReference>
<evidence type="ECO:0000256" key="6">
    <source>
        <dbReference type="ARBA" id="ARBA00022777"/>
    </source>
</evidence>
<dbReference type="Proteomes" id="UP001626536">
    <property type="component" value="Chromosome"/>
</dbReference>
<accession>A0ABZ0HNI4</accession>
<evidence type="ECO:0000259" key="10">
    <source>
        <dbReference type="PROSITE" id="PS50112"/>
    </source>
</evidence>
<dbReference type="InterPro" id="IPR013656">
    <property type="entry name" value="PAS_4"/>
</dbReference>
<keyword evidence="7" id="KW-0067">ATP-binding</keyword>
<protein>
    <recommendedName>
        <fullName evidence="2">histidine kinase</fullName>
        <ecNumber evidence="2">2.7.13.3</ecNumber>
    </recommendedName>
</protein>
<dbReference type="InterPro" id="IPR013767">
    <property type="entry name" value="PAS_fold"/>
</dbReference>
<dbReference type="Pfam" id="PF00512">
    <property type="entry name" value="HisKA"/>
    <property type="match status" value="1"/>
</dbReference>
<keyword evidence="5" id="KW-0547">Nucleotide-binding</keyword>
<keyword evidence="3" id="KW-0597">Phosphoprotein</keyword>